<protein>
    <submittedName>
        <fullName evidence="1">Uncharacterized protein</fullName>
    </submittedName>
</protein>
<gene>
    <name evidence="1" type="ORF">RIF29_30168</name>
</gene>
<comment type="caution">
    <text evidence="1">The sequence shown here is derived from an EMBL/GenBank/DDBJ whole genome shotgun (WGS) entry which is preliminary data.</text>
</comment>
<keyword evidence="2" id="KW-1185">Reference proteome</keyword>
<accession>A0AAN9EL05</accession>
<dbReference type="AlphaFoldDB" id="A0AAN9EL05"/>
<name>A0AAN9EL05_CROPI</name>
<reference evidence="1 2" key="1">
    <citation type="submission" date="2024-01" db="EMBL/GenBank/DDBJ databases">
        <title>The genomes of 5 underutilized Papilionoideae crops provide insights into root nodulation and disease resistanc.</title>
        <authorList>
            <person name="Yuan L."/>
        </authorList>
    </citation>
    <scope>NUCLEOTIDE SEQUENCE [LARGE SCALE GENOMIC DNA]</scope>
    <source>
        <strain evidence="1">ZHUSHIDOU_FW_LH</strain>
        <tissue evidence="1">Leaf</tissue>
    </source>
</reference>
<proteinExistence type="predicted"/>
<organism evidence="1 2">
    <name type="scientific">Crotalaria pallida</name>
    <name type="common">Smooth rattlebox</name>
    <name type="synonym">Crotalaria striata</name>
    <dbReference type="NCBI Taxonomy" id="3830"/>
    <lineage>
        <taxon>Eukaryota</taxon>
        <taxon>Viridiplantae</taxon>
        <taxon>Streptophyta</taxon>
        <taxon>Embryophyta</taxon>
        <taxon>Tracheophyta</taxon>
        <taxon>Spermatophyta</taxon>
        <taxon>Magnoliopsida</taxon>
        <taxon>eudicotyledons</taxon>
        <taxon>Gunneridae</taxon>
        <taxon>Pentapetalae</taxon>
        <taxon>rosids</taxon>
        <taxon>fabids</taxon>
        <taxon>Fabales</taxon>
        <taxon>Fabaceae</taxon>
        <taxon>Papilionoideae</taxon>
        <taxon>50 kb inversion clade</taxon>
        <taxon>genistoids sensu lato</taxon>
        <taxon>core genistoids</taxon>
        <taxon>Crotalarieae</taxon>
        <taxon>Crotalaria</taxon>
    </lineage>
</organism>
<dbReference type="Proteomes" id="UP001372338">
    <property type="component" value="Unassembled WGS sequence"/>
</dbReference>
<evidence type="ECO:0000313" key="1">
    <source>
        <dbReference type="EMBL" id="KAK7256710.1"/>
    </source>
</evidence>
<dbReference type="EMBL" id="JAYWIO010000006">
    <property type="protein sequence ID" value="KAK7256710.1"/>
    <property type="molecule type" value="Genomic_DNA"/>
</dbReference>
<evidence type="ECO:0000313" key="2">
    <source>
        <dbReference type="Proteomes" id="UP001372338"/>
    </source>
</evidence>
<sequence>MAHEESQASPAITVITKSSKRLKHRHPSHHHGSKKLDWQTKNNVVIVHFQYLGTEVELTLLRSELETLHHVECICDTLSGFYF</sequence>